<gene>
    <name evidence="2" type="ORF">GALL_285060</name>
</gene>
<organism evidence="2">
    <name type="scientific">mine drainage metagenome</name>
    <dbReference type="NCBI Taxonomy" id="410659"/>
    <lineage>
        <taxon>unclassified sequences</taxon>
        <taxon>metagenomes</taxon>
        <taxon>ecological metagenomes</taxon>
    </lineage>
</organism>
<reference evidence="2" key="1">
    <citation type="submission" date="2016-10" db="EMBL/GenBank/DDBJ databases">
        <title>Sequence of Gallionella enrichment culture.</title>
        <authorList>
            <person name="Poehlein A."/>
            <person name="Muehling M."/>
            <person name="Daniel R."/>
        </authorList>
    </citation>
    <scope>NUCLEOTIDE SEQUENCE</scope>
</reference>
<dbReference type="EMBL" id="MLJW01000324">
    <property type="protein sequence ID" value="OIQ89579.1"/>
    <property type="molecule type" value="Genomic_DNA"/>
</dbReference>
<dbReference type="AntiFam" id="ANF00248">
    <property type="entry name" value="Shadow ORF (opposite ppsD)"/>
</dbReference>
<evidence type="ECO:0000313" key="2">
    <source>
        <dbReference type="EMBL" id="OIQ89579.1"/>
    </source>
</evidence>
<name>A0A1J5RJ24_9ZZZZ</name>
<evidence type="ECO:0000256" key="1">
    <source>
        <dbReference type="SAM" id="MobiDB-lite"/>
    </source>
</evidence>
<feature type="compositionally biased region" description="Basic and acidic residues" evidence="1">
    <location>
        <begin position="7"/>
        <end position="21"/>
    </location>
</feature>
<protein>
    <submittedName>
        <fullName evidence="2">Uncharacterized protein</fullName>
    </submittedName>
</protein>
<accession>A0A1J5RJ24</accession>
<sequence>MGIDAAEPERVDADAQRRGDCGQRVRTAHQFKVQRIEVDRRVQLGGVQRRRYFAVGEHGDGLGQPGHPGGRFEVTDVALDRADRQRRGAVGAVHRGDGRGLDRIADLGAGAVGLDVGDVGRVQAGGAEHAAHQLGLRVGAGNGQRALARAVGVDAAGADHRVDAVAVGERVAQRLEHQHCGTLGAHVAVGVGRERAAAAACRKHRRLGEADEGVGVQQQVDAAGQRQRRAAVSQQLARLVQRNQRRRAGGVHGQARATQVEHIRDAVRGDAHGVAGHRMRRHARQVVEHAHAVVQPRDADEHAAVASAQRRGTQAGVLDRVPAQFEQQPLLRVHQLGFARRNAEKGGVKSADVAQRAGGEGDAAPGLAALGVLQSVDGPARGVNFGDEIASFAERIPEAIQASNVAGQAQCNAYDGDGFRAFTFCQFIGSDECMLCATDALQLVIDRSIGTVH</sequence>
<proteinExistence type="predicted"/>
<dbReference type="AlphaFoldDB" id="A0A1J5RJ24"/>
<feature type="region of interest" description="Disordered" evidence="1">
    <location>
        <begin position="1"/>
        <end position="21"/>
    </location>
</feature>
<comment type="caution">
    <text evidence="2">The sequence shown here is derived from an EMBL/GenBank/DDBJ whole genome shotgun (WGS) entry which is preliminary data.</text>
</comment>